<protein>
    <recommendedName>
        <fullName evidence="2">Luciferase domain-containing protein</fullName>
    </recommendedName>
</protein>
<dbReference type="EMBL" id="JACSQF010000008">
    <property type="protein sequence ID" value="MBD7980955.1"/>
    <property type="molecule type" value="Genomic_DNA"/>
</dbReference>
<reference evidence="3 4" key="1">
    <citation type="submission" date="2020-08" db="EMBL/GenBank/DDBJ databases">
        <title>A Genomic Blueprint of the Chicken Gut Microbiome.</title>
        <authorList>
            <person name="Gilroy R."/>
            <person name="Ravi A."/>
            <person name="Getino M."/>
            <person name="Pursley I."/>
            <person name="Horton D.L."/>
            <person name="Alikhan N.-F."/>
            <person name="Baker D."/>
            <person name="Gharbi K."/>
            <person name="Hall N."/>
            <person name="Watson M."/>
            <person name="Adriaenssens E.M."/>
            <person name="Foster-Nyarko E."/>
            <person name="Jarju S."/>
            <person name="Secka A."/>
            <person name="Antonio M."/>
            <person name="Oren A."/>
            <person name="Chaudhuri R."/>
            <person name="La Ragione R.M."/>
            <person name="Hildebrand F."/>
            <person name="Pallen M.J."/>
        </authorList>
    </citation>
    <scope>NUCLEOTIDE SEQUENCE [LARGE SCALE GENOMIC DNA]</scope>
    <source>
        <strain evidence="3 4">Sa2CUA9</strain>
    </source>
</reference>
<sequence length="96" mass="10611">MFLDGHERTSNPTTSLATPDQRLEPVHLHGVTDTSLHLCLPRERAQEVCAAGWGEAHQYADHATEIMVYGPRDADEMAVVLGLVRESLDVARVHNP</sequence>
<evidence type="ECO:0000313" key="3">
    <source>
        <dbReference type="EMBL" id="MBD7980955.1"/>
    </source>
</evidence>
<feature type="region of interest" description="Disordered" evidence="1">
    <location>
        <begin position="1"/>
        <end position="20"/>
    </location>
</feature>
<name>A0ABR8TZQ3_9CELL</name>
<evidence type="ECO:0000256" key="1">
    <source>
        <dbReference type="SAM" id="MobiDB-lite"/>
    </source>
</evidence>
<proteinExistence type="predicted"/>
<comment type="caution">
    <text evidence="3">The sequence shown here is derived from an EMBL/GenBank/DDBJ whole genome shotgun (WGS) entry which is preliminary data.</text>
</comment>
<evidence type="ECO:0000313" key="4">
    <source>
        <dbReference type="Proteomes" id="UP000655570"/>
    </source>
</evidence>
<dbReference type="Proteomes" id="UP000655570">
    <property type="component" value="Unassembled WGS sequence"/>
</dbReference>
<evidence type="ECO:0000259" key="2">
    <source>
        <dbReference type="Pfam" id="PF17648"/>
    </source>
</evidence>
<organism evidence="3 4">
    <name type="scientific">Oerskovia merdavium</name>
    <dbReference type="NCBI Taxonomy" id="2762227"/>
    <lineage>
        <taxon>Bacteria</taxon>
        <taxon>Bacillati</taxon>
        <taxon>Actinomycetota</taxon>
        <taxon>Actinomycetes</taxon>
        <taxon>Micrococcales</taxon>
        <taxon>Cellulomonadaceae</taxon>
        <taxon>Oerskovia</taxon>
    </lineage>
</organism>
<gene>
    <name evidence="3" type="ORF">H9641_09545</name>
</gene>
<keyword evidence="4" id="KW-1185">Reference proteome</keyword>
<dbReference type="InterPro" id="IPR040841">
    <property type="entry name" value="Luciferase_dom"/>
</dbReference>
<feature type="domain" description="Luciferase" evidence="2">
    <location>
        <begin position="24"/>
        <end position="87"/>
    </location>
</feature>
<dbReference type="Pfam" id="PF17648">
    <property type="entry name" value="Luciferase"/>
    <property type="match status" value="1"/>
</dbReference>
<accession>A0ABR8TZQ3</accession>